<evidence type="ECO:0000259" key="11">
    <source>
        <dbReference type="PROSITE" id="PS51085"/>
    </source>
</evidence>
<accession>A0AAE0RXI8</accession>
<evidence type="ECO:0000256" key="10">
    <source>
        <dbReference type="ARBA" id="ARBA00034078"/>
    </source>
</evidence>
<feature type="domain" description="2Fe-2S ferredoxin-type" evidence="11">
    <location>
        <begin position="60"/>
        <end position="148"/>
    </location>
</feature>
<dbReference type="Pfam" id="PF01799">
    <property type="entry name" value="Fer2_2"/>
    <property type="match status" value="1"/>
</dbReference>
<keyword evidence="8" id="KW-0411">Iron-sulfur</keyword>
<evidence type="ECO:0000256" key="4">
    <source>
        <dbReference type="ARBA" id="ARBA00022714"/>
    </source>
</evidence>
<evidence type="ECO:0000313" key="13">
    <source>
        <dbReference type="Proteomes" id="UP001195483"/>
    </source>
</evidence>
<dbReference type="Gene3D" id="3.10.20.30">
    <property type="match status" value="1"/>
</dbReference>
<dbReference type="FunFam" id="3.10.20.30:FF:000012">
    <property type="entry name" value="Xanthine dehydrogenase/oxidase"/>
    <property type="match status" value="1"/>
</dbReference>
<comment type="cofactor">
    <cofactor evidence="10">
        <name>[2Fe-2S] cluster</name>
        <dbReference type="ChEBI" id="CHEBI:190135"/>
    </cofactor>
</comment>
<dbReference type="InterPro" id="IPR036884">
    <property type="entry name" value="2Fe-2S-bd_dom_sf"/>
</dbReference>
<dbReference type="InterPro" id="IPR036010">
    <property type="entry name" value="2Fe-2S_ferredoxin-like_sf"/>
</dbReference>
<dbReference type="InterPro" id="IPR002888">
    <property type="entry name" value="2Fe-2S-bd"/>
</dbReference>
<dbReference type="Pfam" id="PF00111">
    <property type="entry name" value="Fer2"/>
    <property type="match status" value="1"/>
</dbReference>
<dbReference type="PANTHER" id="PTHR45444:SF3">
    <property type="entry name" value="XANTHINE DEHYDROGENASE"/>
    <property type="match status" value="1"/>
</dbReference>
<sequence>MDTRNFCKMSSEKAKSEICCPVCRASHVPIQGELMDGVYAATCQACGHFFKFRPVSQIRSTVSFTVNGKQYSVGNDVEPTTTLADFLREQRISMGTKIMCREGGCGMCVLETKLYEPVSKERKSYAVKSCLCPVFLCDDWEITTIEGLGNQRSGLHPIQDTLAGYNGSQCGFCSPAQIMNMYALLQQIPEPTQQQVEDIYDGIICRCTGYRAIMDAMKSFAKPDDKMEKKCMADIEDLNGKLCKKTGQRCHGNCKKQMTSEKNTAHGAKGCPVAETNQFR</sequence>
<comment type="cofactor">
    <cofactor evidence="2">
        <name>FAD</name>
        <dbReference type="ChEBI" id="CHEBI:57692"/>
    </cofactor>
</comment>
<dbReference type="Proteomes" id="UP001195483">
    <property type="component" value="Unassembled WGS sequence"/>
</dbReference>
<keyword evidence="4" id="KW-0001">2Fe-2S</keyword>
<dbReference type="PROSITE" id="PS51085">
    <property type="entry name" value="2FE2S_FER_2"/>
    <property type="match status" value="1"/>
</dbReference>
<evidence type="ECO:0000256" key="1">
    <source>
        <dbReference type="ARBA" id="ARBA00001924"/>
    </source>
</evidence>
<protein>
    <recommendedName>
        <fullName evidence="11">2Fe-2S ferredoxin-type domain-containing protein</fullName>
    </recommendedName>
</protein>
<dbReference type="InterPro" id="IPR012675">
    <property type="entry name" value="Beta-grasp_dom_sf"/>
</dbReference>
<dbReference type="InterPro" id="IPR001041">
    <property type="entry name" value="2Fe-2S_ferredoxin-type"/>
</dbReference>
<reference evidence="12" key="1">
    <citation type="journal article" date="2021" name="Genome Biol. Evol.">
        <title>A High-Quality Reference Genome for a Parasitic Bivalve with Doubly Uniparental Inheritance (Bivalvia: Unionida).</title>
        <authorList>
            <person name="Smith C.H."/>
        </authorList>
    </citation>
    <scope>NUCLEOTIDE SEQUENCE</scope>
    <source>
        <strain evidence="12">CHS0354</strain>
    </source>
</reference>
<evidence type="ECO:0000256" key="8">
    <source>
        <dbReference type="ARBA" id="ARBA00023014"/>
    </source>
</evidence>
<dbReference type="Gene3D" id="1.10.150.120">
    <property type="entry name" value="[2Fe-2S]-binding domain"/>
    <property type="match status" value="1"/>
</dbReference>
<comment type="cofactor">
    <cofactor evidence="1">
        <name>Mo-molybdopterin</name>
        <dbReference type="ChEBI" id="CHEBI:71302"/>
    </cofactor>
</comment>
<name>A0AAE0RXI8_9BIVA</name>
<dbReference type="AlphaFoldDB" id="A0AAE0RXI8"/>
<keyword evidence="7" id="KW-0408">Iron</keyword>
<evidence type="ECO:0000256" key="6">
    <source>
        <dbReference type="ARBA" id="ARBA00023002"/>
    </source>
</evidence>
<evidence type="ECO:0000256" key="2">
    <source>
        <dbReference type="ARBA" id="ARBA00001974"/>
    </source>
</evidence>
<comment type="caution">
    <text evidence="12">The sequence shown here is derived from an EMBL/GenBank/DDBJ whole genome shotgun (WGS) entry which is preliminary data.</text>
</comment>
<keyword evidence="5" id="KW-0479">Metal-binding</keyword>
<evidence type="ECO:0000256" key="9">
    <source>
        <dbReference type="ARBA" id="ARBA00023027"/>
    </source>
</evidence>
<gene>
    <name evidence="12" type="ORF">CHS0354_031883</name>
</gene>
<dbReference type="GO" id="GO:0051537">
    <property type="term" value="F:2 iron, 2 sulfur cluster binding"/>
    <property type="evidence" value="ECO:0007669"/>
    <property type="project" value="UniProtKB-KW"/>
</dbReference>
<dbReference type="GO" id="GO:0005506">
    <property type="term" value="F:iron ion binding"/>
    <property type="evidence" value="ECO:0007669"/>
    <property type="project" value="InterPro"/>
</dbReference>
<proteinExistence type="inferred from homology"/>
<evidence type="ECO:0000313" key="12">
    <source>
        <dbReference type="EMBL" id="KAK3581542.1"/>
    </source>
</evidence>
<dbReference type="InterPro" id="IPR006058">
    <property type="entry name" value="2Fe2S_fd_BS"/>
</dbReference>
<dbReference type="SUPFAM" id="SSF47741">
    <property type="entry name" value="CO dehydrogenase ISP C-domain like"/>
    <property type="match status" value="1"/>
</dbReference>
<comment type="similarity">
    <text evidence="3">Belongs to the xanthine dehydrogenase family.</text>
</comment>
<reference evidence="12" key="2">
    <citation type="journal article" date="2021" name="Genome Biol. Evol.">
        <title>Developing a high-quality reference genome for a parasitic bivalve with doubly uniparental inheritance (Bivalvia: Unionida).</title>
        <authorList>
            <person name="Smith C.H."/>
        </authorList>
    </citation>
    <scope>NUCLEOTIDE SEQUENCE</scope>
    <source>
        <strain evidence="12">CHS0354</strain>
        <tissue evidence="12">Mantle</tissue>
    </source>
</reference>
<dbReference type="CDD" id="cd00207">
    <property type="entry name" value="fer2"/>
    <property type="match status" value="1"/>
</dbReference>
<dbReference type="InterPro" id="IPR016208">
    <property type="entry name" value="Ald_Oxase/xanthine_DH-like"/>
</dbReference>
<evidence type="ECO:0000256" key="3">
    <source>
        <dbReference type="ARBA" id="ARBA00006849"/>
    </source>
</evidence>
<dbReference type="PANTHER" id="PTHR45444">
    <property type="entry name" value="XANTHINE DEHYDROGENASE"/>
    <property type="match status" value="1"/>
</dbReference>
<dbReference type="SUPFAM" id="SSF54292">
    <property type="entry name" value="2Fe-2S ferredoxin-like"/>
    <property type="match status" value="1"/>
</dbReference>
<keyword evidence="13" id="KW-1185">Reference proteome</keyword>
<evidence type="ECO:0000256" key="7">
    <source>
        <dbReference type="ARBA" id="ARBA00023004"/>
    </source>
</evidence>
<keyword evidence="9" id="KW-0520">NAD</keyword>
<keyword evidence="6" id="KW-0560">Oxidoreductase</keyword>
<dbReference type="GO" id="GO:0016491">
    <property type="term" value="F:oxidoreductase activity"/>
    <property type="evidence" value="ECO:0007669"/>
    <property type="project" value="UniProtKB-KW"/>
</dbReference>
<dbReference type="EMBL" id="JAEAOA010001897">
    <property type="protein sequence ID" value="KAK3581542.1"/>
    <property type="molecule type" value="Genomic_DNA"/>
</dbReference>
<organism evidence="12 13">
    <name type="scientific">Potamilus streckersoni</name>
    <dbReference type="NCBI Taxonomy" id="2493646"/>
    <lineage>
        <taxon>Eukaryota</taxon>
        <taxon>Metazoa</taxon>
        <taxon>Spiralia</taxon>
        <taxon>Lophotrochozoa</taxon>
        <taxon>Mollusca</taxon>
        <taxon>Bivalvia</taxon>
        <taxon>Autobranchia</taxon>
        <taxon>Heteroconchia</taxon>
        <taxon>Palaeoheterodonta</taxon>
        <taxon>Unionida</taxon>
        <taxon>Unionoidea</taxon>
        <taxon>Unionidae</taxon>
        <taxon>Ambleminae</taxon>
        <taxon>Lampsilini</taxon>
        <taxon>Potamilus</taxon>
    </lineage>
</organism>
<dbReference type="PROSITE" id="PS00197">
    <property type="entry name" value="2FE2S_FER_1"/>
    <property type="match status" value="1"/>
</dbReference>
<evidence type="ECO:0000256" key="5">
    <source>
        <dbReference type="ARBA" id="ARBA00022723"/>
    </source>
</evidence>
<reference evidence="12" key="3">
    <citation type="submission" date="2023-05" db="EMBL/GenBank/DDBJ databases">
        <authorList>
            <person name="Smith C.H."/>
        </authorList>
    </citation>
    <scope>NUCLEOTIDE SEQUENCE</scope>
    <source>
        <strain evidence="12">CHS0354</strain>
        <tissue evidence="12">Mantle</tissue>
    </source>
</reference>